<dbReference type="Proteomes" id="UP000823388">
    <property type="component" value="Chromosome 6N"/>
</dbReference>
<evidence type="ECO:0000313" key="2">
    <source>
        <dbReference type="Proteomes" id="UP000823388"/>
    </source>
</evidence>
<dbReference type="EMBL" id="CM029048">
    <property type="protein sequence ID" value="KAG2577793.1"/>
    <property type="molecule type" value="Genomic_DNA"/>
</dbReference>
<accession>A0A8T0QY18</accession>
<name>A0A8T0QY18_PANVG</name>
<proteinExistence type="predicted"/>
<sequence>MRIYKVEEEDKRKKDSGRAHEMELLKTLSCNCSPLYRHTGQDENLQAICRPSQGPGMAQQEQELPLLYKH</sequence>
<evidence type="ECO:0000313" key="1">
    <source>
        <dbReference type="EMBL" id="KAG2577793.1"/>
    </source>
</evidence>
<comment type="caution">
    <text evidence="1">The sequence shown here is derived from an EMBL/GenBank/DDBJ whole genome shotgun (WGS) entry which is preliminary data.</text>
</comment>
<organism evidence="1 2">
    <name type="scientific">Panicum virgatum</name>
    <name type="common">Blackwell switchgrass</name>
    <dbReference type="NCBI Taxonomy" id="38727"/>
    <lineage>
        <taxon>Eukaryota</taxon>
        <taxon>Viridiplantae</taxon>
        <taxon>Streptophyta</taxon>
        <taxon>Embryophyta</taxon>
        <taxon>Tracheophyta</taxon>
        <taxon>Spermatophyta</taxon>
        <taxon>Magnoliopsida</taxon>
        <taxon>Liliopsida</taxon>
        <taxon>Poales</taxon>
        <taxon>Poaceae</taxon>
        <taxon>PACMAD clade</taxon>
        <taxon>Panicoideae</taxon>
        <taxon>Panicodae</taxon>
        <taxon>Paniceae</taxon>
        <taxon>Panicinae</taxon>
        <taxon>Panicum</taxon>
        <taxon>Panicum sect. Hiantes</taxon>
    </lineage>
</organism>
<protein>
    <submittedName>
        <fullName evidence="1">Uncharacterized protein</fullName>
    </submittedName>
</protein>
<keyword evidence="2" id="KW-1185">Reference proteome</keyword>
<gene>
    <name evidence="1" type="ORF">PVAP13_6NG173106</name>
</gene>
<reference evidence="1" key="1">
    <citation type="submission" date="2020-05" db="EMBL/GenBank/DDBJ databases">
        <title>WGS assembly of Panicum virgatum.</title>
        <authorList>
            <person name="Lovell J.T."/>
            <person name="Jenkins J."/>
            <person name="Shu S."/>
            <person name="Juenger T.E."/>
            <person name="Schmutz J."/>
        </authorList>
    </citation>
    <scope>NUCLEOTIDE SEQUENCE</scope>
    <source>
        <strain evidence="1">AP13</strain>
    </source>
</reference>
<dbReference type="AlphaFoldDB" id="A0A8T0QY18"/>